<dbReference type="EMBL" id="BTGC01000003">
    <property type="protein sequence ID" value="GMM50403.1"/>
    <property type="molecule type" value="Genomic_DNA"/>
</dbReference>
<gene>
    <name evidence="3" type="ORF">DASB73_013610</name>
</gene>
<organism evidence="3 4">
    <name type="scientific">Starmerella bacillaris</name>
    <name type="common">Yeast</name>
    <name type="synonym">Candida zemplinina</name>
    <dbReference type="NCBI Taxonomy" id="1247836"/>
    <lineage>
        <taxon>Eukaryota</taxon>
        <taxon>Fungi</taxon>
        <taxon>Dikarya</taxon>
        <taxon>Ascomycota</taxon>
        <taxon>Saccharomycotina</taxon>
        <taxon>Dipodascomycetes</taxon>
        <taxon>Dipodascales</taxon>
        <taxon>Trichomonascaceae</taxon>
        <taxon>Starmerella</taxon>
    </lineage>
</organism>
<dbReference type="AlphaFoldDB" id="A0AAV5RG41"/>
<keyword evidence="4" id="KW-1185">Reference proteome</keyword>
<keyword evidence="2" id="KW-0812">Transmembrane</keyword>
<keyword evidence="2" id="KW-0472">Membrane</keyword>
<evidence type="ECO:0000313" key="3">
    <source>
        <dbReference type="EMBL" id="GMM50403.1"/>
    </source>
</evidence>
<feature type="compositionally biased region" description="Polar residues" evidence="1">
    <location>
        <begin position="10"/>
        <end position="22"/>
    </location>
</feature>
<keyword evidence="2" id="KW-1133">Transmembrane helix</keyword>
<proteinExistence type="predicted"/>
<accession>A0AAV5RG41</accession>
<evidence type="ECO:0000313" key="4">
    <source>
        <dbReference type="Proteomes" id="UP001362899"/>
    </source>
</evidence>
<evidence type="ECO:0000256" key="1">
    <source>
        <dbReference type="SAM" id="MobiDB-lite"/>
    </source>
</evidence>
<protein>
    <submittedName>
        <fullName evidence="3">Uncharacterized protein</fullName>
    </submittedName>
</protein>
<reference evidence="3 4" key="1">
    <citation type="journal article" date="2023" name="Elife">
        <title>Identification of key yeast species and microbe-microbe interactions impacting larval growth of Drosophila in the wild.</title>
        <authorList>
            <person name="Mure A."/>
            <person name="Sugiura Y."/>
            <person name="Maeda R."/>
            <person name="Honda K."/>
            <person name="Sakurai N."/>
            <person name="Takahashi Y."/>
            <person name="Watada M."/>
            <person name="Katoh T."/>
            <person name="Gotoh A."/>
            <person name="Gotoh Y."/>
            <person name="Taniguchi I."/>
            <person name="Nakamura K."/>
            <person name="Hayashi T."/>
            <person name="Katayama T."/>
            <person name="Uemura T."/>
            <person name="Hattori Y."/>
        </authorList>
    </citation>
    <scope>NUCLEOTIDE SEQUENCE [LARGE SCALE GENOMIC DNA]</scope>
    <source>
        <strain evidence="3 4">SB-73</strain>
    </source>
</reference>
<comment type="caution">
    <text evidence="3">The sequence shown here is derived from an EMBL/GenBank/DDBJ whole genome shotgun (WGS) entry which is preliminary data.</text>
</comment>
<feature type="transmembrane region" description="Helical" evidence="2">
    <location>
        <begin position="187"/>
        <end position="211"/>
    </location>
</feature>
<name>A0AAV5RG41_STABA</name>
<feature type="region of interest" description="Disordered" evidence="1">
    <location>
        <begin position="1"/>
        <end position="23"/>
    </location>
</feature>
<dbReference type="Proteomes" id="UP001362899">
    <property type="component" value="Unassembled WGS sequence"/>
</dbReference>
<sequence length="235" mass="26815">MFLRDESPSIPKSSATESNTMSFFPADRRPIRQKIMNYYPSTEMLSFDNQPCTNQLELSASLKNRNRTIDWEFPLDISRDSTFMRDQPSTATVFGFPGGGSQVSYSAADQVVRPDYTLETNKDSTESCKLNQNKGLLSTGNRILFFSKGEHRNRISSDQKWNDQLCSRYNFRPLHGSFEVNDTKSSLFSIIGNIFDVLLIFTVLTICYMKFNQLPDLNLKSLTTFQRTDFIAALG</sequence>
<evidence type="ECO:0000256" key="2">
    <source>
        <dbReference type="SAM" id="Phobius"/>
    </source>
</evidence>